<dbReference type="Proteomes" id="UP000028875">
    <property type="component" value="Unassembled WGS sequence"/>
</dbReference>
<dbReference type="AlphaFoldDB" id="A0A024QIT0"/>
<accession>A0A024QIT0</accession>
<evidence type="ECO:0000313" key="2">
    <source>
        <dbReference type="Proteomes" id="UP000028875"/>
    </source>
</evidence>
<organism evidence="1 2">
    <name type="scientific">Virgibacillus massiliensis</name>
    <dbReference type="NCBI Taxonomy" id="1462526"/>
    <lineage>
        <taxon>Bacteria</taxon>
        <taxon>Bacillati</taxon>
        <taxon>Bacillota</taxon>
        <taxon>Bacilli</taxon>
        <taxon>Bacillales</taxon>
        <taxon>Bacillaceae</taxon>
        <taxon>Virgibacillus</taxon>
    </lineage>
</organism>
<comment type="caution">
    <text evidence="1">The sequence shown here is derived from an EMBL/GenBank/DDBJ whole genome shotgun (WGS) entry which is preliminary data.</text>
</comment>
<evidence type="ECO:0000313" key="1">
    <source>
        <dbReference type="EMBL" id="CDQ42095.1"/>
    </source>
</evidence>
<evidence type="ECO:0008006" key="3">
    <source>
        <dbReference type="Google" id="ProtNLM"/>
    </source>
</evidence>
<dbReference type="STRING" id="1462526.BN990_04475"/>
<name>A0A024QIT0_9BACI</name>
<dbReference type="eggNOG" id="ENOG50333R2">
    <property type="taxonomic scope" value="Bacteria"/>
</dbReference>
<sequence length="81" mass="9230">MSNPYRCPNCKTNKTRFNKIEQIAQPIKMDAQTGETVDSYQNGNIEAFHIIYQGPDYKVQCAVCGNIEDERAFTQFAKLGH</sequence>
<proteinExistence type="predicted"/>
<reference evidence="2" key="2">
    <citation type="submission" date="2014-05" db="EMBL/GenBank/DDBJ databases">
        <title>Draft genome sequence of Virgibacillus massiliensis Vm-5.</title>
        <authorList>
            <person name="Khelaifia S."/>
            <person name="Croce O."/>
            <person name="Lagier J.C."/>
            <person name="Raoult D."/>
        </authorList>
    </citation>
    <scope>NUCLEOTIDE SEQUENCE [LARGE SCALE GENOMIC DNA]</scope>
    <source>
        <strain evidence="2">Vm-5</strain>
    </source>
</reference>
<dbReference type="EMBL" id="CCDP010000004">
    <property type="protein sequence ID" value="CDQ42095.1"/>
    <property type="molecule type" value="Genomic_DNA"/>
</dbReference>
<protein>
    <recommendedName>
        <fullName evidence="3">DNA alkylation repair protein</fullName>
    </recommendedName>
</protein>
<gene>
    <name evidence="1" type="ORF">BN990_04475</name>
</gene>
<dbReference type="OrthoDB" id="2382008at2"/>
<dbReference type="RefSeq" id="WP_021290582.1">
    <property type="nucleotide sequence ID" value="NZ_BNER01000005.1"/>
</dbReference>
<reference evidence="1 2" key="1">
    <citation type="submission" date="2014-03" db="EMBL/GenBank/DDBJ databases">
        <authorList>
            <person name="Urmite Genomes U."/>
        </authorList>
    </citation>
    <scope>NUCLEOTIDE SEQUENCE [LARGE SCALE GENOMIC DNA]</scope>
    <source>
        <strain evidence="1 2">Vm-5</strain>
    </source>
</reference>
<keyword evidence="2" id="KW-1185">Reference proteome</keyword>